<gene>
    <name evidence="1" type="primary">yyaC</name>
    <name evidence="1" type="ORF">QWY15_11300</name>
</gene>
<name>A0ABT8MSL1_9BACL</name>
<dbReference type="InterPro" id="IPR009665">
    <property type="entry name" value="YyaC"/>
</dbReference>
<dbReference type="EMBL" id="JAUJWW010000004">
    <property type="protein sequence ID" value="MDN7227884.1"/>
    <property type="molecule type" value="Genomic_DNA"/>
</dbReference>
<dbReference type="GO" id="GO:0006508">
    <property type="term" value="P:proteolysis"/>
    <property type="evidence" value="ECO:0007669"/>
    <property type="project" value="UniProtKB-KW"/>
</dbReference>
<dbReference type="GO" id="GO:0008233">
    <property type="term" value="F:peptidase activity"/>
    <property type="evidence" value="ECO:0007669"/>
    <property type="project" value="UniProtKB-KW"/>
</dbReference>
<protein>
    <submittedName>
        <fullName evidence="1">Spore protease YyaC</fullName>
    </submittedName>
</protein>
<dbReference type="Proteomes" id="UP001172054">
    <property type="component" value="Unassembled WGS sequence"/>
</dbReference>
<accession>A0ABT8MSL1</accession>
<proteinExistence type="predicted"/>
<dbReference type="SUPFAM" id="SSF53163">
    <property type="entry name" value="HybD-like"/>
    <property type="match status" value="1"/>
</dbReference>
<keyword evidence="1" id="KW-0378">Hydrolase</keyword>
<sequence>MHTFRKYKNSHLQVPVKAPLHFNEATGNEEMGLLIAKLKTIFSEAKQQEREVVFLCIGSDRYIGDSLGPLIGSMMQENGISRPVYGTLEEPVHAFNLKAALKDIYRQNRNPLVISIDASLGTKEQVGNVLFNEGPLVPGKALEKMLPEVGDYHFQGIVNYLDPLPSSQFLNDTRLHTVMKLAKLITEIIVDSDQEQ</sequence>
<reference evidence="1 2" key="1">
    <citation type="submission" date="2023-06" db="EMBL/GenBank/DDBJ databases">
        <title>Novel species in genus Planococcus.</title>
        <authorList>
            <person name="Ning S."/>
        </authorList>
    </citation>
    <scope>NUCLEOTIDE SEQUENCE [LARGE SCALE GENOMIC DNA]</scope>
    <source>
        <strain evidence="1 2">N064</strain>
    </source>
</reference>
<evidence type="ECO:0000313" key="2">
    <source>
        <dbReference type="Proteomes" id="UP001172054"/>
    </source>
</evidence>
<dbReference type="NCBIfam" id="TIGR02841">
    <property type="entry name" value="spore_YyaC"/>
    <property type="match status" value="1"/>
</dbReference>
<evidence type="ECO:0000313" key="1">
    <source>
        <dbReference type="EMBL" id="MDN7227884.1"/>
    </source>
</evidence>
<dbReference type="InterPro" id="IPR023430">
    <property type="entry name" value="Pept_HybD-like_dom_sf"/>
</dbReference>
<organism evidence="1 2">
    <name type="scientific">Planococcus liqunii</name>
    <dbReference type="NCBI Taxonomy" id="3058394"/>
    <lineage>
        <taxon>Bacteria</taxon>
        <taxon>Bacillati</taxon>
        <taxon>Bacillota</taxon>
        <taxon>Bacilli</taxon>
        <taxon>Bacillales</taxon>
        <taxon>Caryophanaceae</taxon>
        <taxon>Planococcus</taxon>
    </lineage>
</organism>
<dbReference type="RefSeq" id="WP_301726453.1">
    <property type="nucleotide sequence ID" value="NZ_JAUJWW010000004.1"/>
</dbReference>
<dbReference type="Pfam" id="PF06866">
    <property type="entry name" value="DUF1256"/>
    <property type="match status" value="1"/>
</dbReference>
<comment type="caution">
    <text evidence="1">The sequence shown here is derived from an EMBL/GenBank/DDBJ whole genome shotgun (WGS) entry which is preliminary data.</text>
</comment>
<keyword evidence="2" id="KW-1185">Reference proteome</keyword>
<keyword evidence="1" id="KW-0645">Protease</keyword>